<reference evidence="1" key="1">
    <citation type="journal article" date="2020" name="mSystems">
        <title>Genome- and Community-Level Interaction Insights into Carbon Utilization and Element Cycling Functions of Hydrothermarchaeota in Hydrothermal Sediment.</title>
        <authorList>
            <person name="Zhou Z."/>
            <person name="Liu Y."/>
            <person name="Xu W."/>
            <person name="Pan J."/>
            <person name="Luo Z.H."/>
            <person name="Li M."/>
        </authorList>
    </citation>
    <scope>NUCLEOTIDE SEQUENCE [LARGE SCALE GENOMIC DNA]</scope>
    <source>
        <strain evidence="1">SpSt-1116</strain>
    </source>
</reference>
<dbReference type="EMBL" id="DRZC01000062">
    <property type="protein sequence ID" value="HHQ80665.1"/>
    <property type="molecule type" value="Genomic_DNA"/>
</dbReference>
<accession>A0A7J3ZKN0</accession>
<sequence length="76" mass="8738">MRKQAAPEDILERKVFNEILAWILSDPAFLFDNGYACPYCGLGRQDRIPRTAIAIAIHIIREHRDEAVDLLVELDM</sequence>
<gene>
    <name evidence="1" type="ORF">ENM78_04370</name>
</gene>
<evidence type="ECO:0000313" key="1">
    <source>
        <dbReference type="EMBL" id="HHQ80665.1"/>
    </source>
</evidence>
<protein>
    <submittedName>
        <fullName evidence="1">Uncharacterized protein</fullName>
    </submittedName>
</protein>
<dbReference type="AlphaFoldDB" id="A0A7J3ZKN0"/>
<comment type="caution">
    <text evidence="1">The sequence shown here is derived from an EMBL/GenBank/DDBJ whole genome shotgun (WGS) entry which is preliminary data.</text>
</comment>
<name>A0A7J3ZKN0_9CREN</name>
<organism evidence="1">
    <name type="scientific">Fervidicoccus fontis</name>
    <dbReference type="NCBI Taxonomy" id="683846"/>
    <lineage>
        <taxon>Archaea</taxon>
        <taxon>Thermoproteota</taxon>
        <taxon>Thermoprotei</taxon>
        <taxon>Fervidicoccales</taxon>
        <taxon>Fervidicoccaceae</taxon>
        <taxon>Fervidicoccus</taxon>
    </lineage>
</organism>
<proteinExistence type="predicted"/>